<feature type="compositionally biased region" description="Polar residues" evidence="1">
    <location>
        <begin position="56"/>
        <end position="65"/>
    </location>
</feature>
<sequence>MLLLSPTAALKANGTRISGSGSFSVNGHGTGSARGASGKNKSSAERKSLGGRSASPVASTTSSGPRTAAHISASASSSAGPSNSTIPPKRKQPPSIRFAASAGTQTTMDGLSDAMAANAAGWEWDDANVVHLLPALVKGKGVFPPAQLASHKLQMANILCSLDTTFTTCACGEVVGASASASSSSSASACSADLGEGLGGEEVGMDRNGLGARGCAVY</sequence>
<name>A0A6A4GZK8_9AGAR</name>
<proteinExistence type="predicted"/>
<evidence type="ECO:0000313" key="2">
    <source>
        <dbReference type="EMBL" id="KAE9390810.1"/>
    </source>
</evidence>
<evidence type="ECO:0000256" key="1">
    <source>
        <dbReference type="SAM" id="MobiDB-lite"/>
    </source>
</evidence>
<feature type="compositionally biased region" description="Polar residues" evidence="1">
    <location>
        <begin position="15"/>
        <end position="27"/>
    </location>
</feature>
<keyword evidence="3" id="KW-1185">Reference proteome</keyword>
<accession>A0A6A4GZK8</accession>
<dbReference type="OrthoDB" id="79252at2759"/>
<organism evidence="2 3">
    <name type="scientific">Gymnopus androsaceus JB14</name>
    <dbReference type="NCBI Taxonomy" id="1447944"/>
    <lineage>
        <taxon>Eukaryota</taxon>
        <taxon>Fungi</taxon>
        <taxon>Dikarya</taxon>
        <taxon>Basidiomycota</taxon>
        <taxon>Agaricomycotina</taxon>
        <taxon>Agaricomycetes</taxon>
        <taxon>Agaricomycetidae</taxon>
        <taxon>Agaricales</taxon>
        <taxon>Marasmiineae</taxon>
        <taxon>Omphalotaceae</taxon>
        <taxon>Gymnopus</taxon>
    </lineage>
</organism>
<feature type="compositionally biased region" description="Low complexity" evidence="1">
    <location>
        <begin position="68"/>
        <end position="84"/>
    </location>
</feature>
<dbReference type="EMBL" id="ML769646">
    <property type="protein sequence ID" value="KAE9390810.1"/>
    <property type="molecule type" value="Genomic_DNA"/>
</dbReference>
<feature type="region of interest" description="Disordered" evidence="1">
    <location>
        <begin position="13"/>
        <end position="95"/>
    </location>
</feature>
<gene>
    <name evidence="2" type="ORF">BT96DRAFT_1063200</name>
</gene>
<dbReference type="Proteomes" id="UP000799118">
    <property type="component" value="Unassembled WGS sequence"/>
</dbReference>
<dbReference type="AlphaFoldDB" id="A0A6A4GZK8"/>
<protein>
    <submittedName>
        <fullName evidence="2">Uncharacterized protein</fullName>
    </submittedName>
</protein>
<reference evidence="2" key="1">
    <citation type="journal article" date="2019" name="Environ. Microbiol.">
        <title>Fungal ecological strategies reflected in gene transcription - a case study of two litter decomposers.</title>
        <authorList>
            <person name="Barbi F."/>
            <person name="Kohler A."/>
            <person name="Barry K."/>
            <person name="Baskaran P."/>
            <person name="Daum C."/>
            <person name="Fauchery L."/>
            <person name="Ihrmark K."/>
            <person name="Kuo A."/>
            <person name="LaButti K."/>
            <person name="Lipzen A."/>
            <person name="Morin E."/>
            <person name="Grigoriev I.V."/>
            <person name="Henrissat B."/>
            <person name="Lindahl B."/>
            <person name="Martin F."/>
        </authorList>
    </citation>
    <scope>NUCLEOTIDE SEQUENCE</scope>
    <source>
        <strain evidence="2">JB14</strain>
    </source>
</reference>
<evidence type="ECO:0000313" key="3">
    <source>
        <dbReference type="Proteomes" id="UP000799118"/>
    </source>
</evidence>